<sequence length="142" mass="16725">MWPGSELERKSFQATRKELADSLLFYSQTLKGPQVLGKREKAQAAQQYLFYDAKLLMGRLIKHANVIGITYRNICRCYVRKCELIIEEFDELIANLEKLDYFLWHAWKTLDMLSYLVSRLVLDWERDKDSTAASDMHNKVTQ</sequence>
<dbReference type="EMBL" id="JAQIZZ010000008">
    <property type="protein sequence ID" value="KAJ5525969.1"/>
    <property type="molecule type" value="Genomic_DNA"/>
</dbReference>
<gene>
    <name evidence="1" type="ORF">N7494_012619</name>
</gene>
<proteinExistence type="predicted"/>
<name>A0AAD6CM06_9EURO</name>
<evidence type="ECO:0000313" key="1">
    <source>
        <dbReference type="EMBL" id="KAJ5525969.1"/>
    </source>
</evidence>
<organism evidence="1 2">
    <name type="scientific">Penicillium frequentans</name>
    <dbReference type="NCBI Taxonomy" id="3151616"/>
    <lineage>
        <taxon>Eukaryota</taxon>
        <taxon>Fungi</taxon>
        <taxon>Dikarya</taxon>
        <taxon>Ascomycota</taxon>
        <taxon>Pezizomycotina</taxon>
        <taxon>Eurotiomycetes</taxon>
        <taxon>Eurotiomycetidae</taxon>
        <taxon>Eurotiales</taxon>
        <taxon>Aspergillaceae</taxon>
        <taxon>Penicillium</taxon>
    </lineage>
</organism>
<dbReference type="Proteomes" id="UP001220324">
    <property type="component" value="Unassembled WGS sequence"/>
</dbReference>
<keyword evidence="2" id="KW-1185">Reference proteome</keyword>
<dbReference type="AlphaFoldDB" id="A0AAD6CM06"/>
<protein>
    <submittedName>
        <fullName evidence="1">Uncharacterized protein</fullName>
    </submittedName>
</protein>
<evidence type="ECO:0000313" key="2">
    <source>
        <dbReference type="Proteomes" id="UP001220324"/>
    </source>
</evidence>
<reference evidence="1 2" key="1">
    <citation type="journal article" date="2023" name="IMA Fungus">
        <title>Comparative genomic study of the Penicillium genus elucidates a diverse pangenome and 15 lateral gene transfer events.</title>
        <authorList>
            <person name="Petersen C."/>
            <person name="Sorensen T."/>
            <person name="Nielsen M.R."/>
            <person name="Sondergaard T.E."/>
            <person name="Sorensen J.L."/>
            <person name="Fitzpatrick D.A."/>
            <person name="Frisvad J.C."/>
            <person name="Nielsen K.L."/>
        </authorList>
    </citation>
    <scope>NUCLEOTIDE SEQUENCE [LARGE SCALE GENOMIC DNA]</scope>
    <source>
        <strain evidence="1 2">IBT 35679</strain>
    </source>
</reference>
<accession>A0AAD6CM06</accession>
<comment type="caution">
    <text evidence="1">The sequence shown here is derived from an EMBL/GenBank/DDBJ whole genome shotgun (WGS) entry which is preliminary data.</text>
</comment>